<sequence>MFEDEIFGFELEAREYDMFYPWAENYVTLTIHSPFIPPDLFYDGITLQEGYVYVVSVSLEEEHLQPAPYPTNCTDYVALWGKTIRQDPAHKKSMPAEKCVEVFKSKLAKHGLSLKEDIVSITTDGATAMNKIGKLIGANQQLCHAHGIQLGSFRGSDCDPHVHIYPRRDAPPRFCLTVKWLVEV</sequence>
<evidence type="ECO:0000313" key="2">
    <source>
        <dbReference type="Proteomes" id="UP001054837"/>
    </source>
</evidence>
<accession>A0AAV4NA25</accession>
<proteinExistence type="predicted"/>
<keyword evidence="2" id="KW-1185">Reference proteome</keyword>
<reference evidence="1 2" key="1">
    <citation type="submission" date="2021-06" db="EMBL/GenBank/DDBJ databases">
        <title>Caerostris darwini draft genome.</title>
        <authorList>
            <person name="Kono N."/>
            <person name="Arakawa K."/>
        </authorList>
    </citation>
    <scope>NUCLEOTIDE SEQUENCE [LARGE SCALE GENOMIC DNA]</scope>
</reference>
<name>A0AAV4NA25_9ARAC</name>
<organism evidence="1 2">
    <name type="scientific">Caerostris darwini</name>
    <dbReference type="NCBI Taxonomy" id="1538125"/>
    <lineage>
        <taxon>Eukaryota</taxon>
        <taxon>Metazoa</taxon>
        <taxon>Ecdysozoa</taxon>
        <taxon>Arthropoda</taxon>
        <taxon>Chelicerata</taxon>
        <taxon>Arachnida</taxon>
        <taxon>Araneae</taxon>
        <taxon>Araneomorphae</taxon>
        <taxon>Entelegynae</taxon>
        <taxon>Araneoidea</taxon>
        <taxon>Araneidae</taxon>
        <taxon>Caerostris</taxon>
    </lineage>
</organism>
<dbReference type="EMBL" id="BPLQ01001423">
    <property type="protein sequence ID" value="GIX81669.1"/>
    <property type="molecule type" value="Genomic_DNA"/>
</dbReference>
<evidence type="ECO:0008006" key="3">
    <source>
        <dbReference type="Google" id="ProtNLM"/>
    </source>
</evidence>
<protein>
    <recommendedName>
        <fullName evidence="3">DUF4371 domain-containing protein</fullName>
    </recommendedName>
</protein>
<evidence type="ECO:0000313" key="1">
    <source>
        <dbReference type="EMBL" id="GIX81669.1"/>
    </source>
</evidence>
<comment type="caution">
    <text evidence="1">The sequence shown here is derived from an EMBL/GenBank/DDBJ whole genome shotgun (WGS) entry which is preliminary data.</text>
</comment>
<dbReference type="Proteomes" id="UP001054837">
    <property type="component" value="Unassembled WGS sequence"/>
</dbReference>
<dbReference type="AlphaFoldDB" id="A0AAV4NA25"/>
<gene>
    <name evidence="1" type="primary">AVEN_62398_1</name>
    <name evidence="1" type="ORF">CDAR_235421</name>
</gene>